<evidence type="ECO:0000256" key="3">
    <source>
        <dbReference type="ARBA" id="ARBA00022980"/>
    </source>
</evidence>
<evidence type="ECO:0000313" key="8">
    <source>
        <dbReference type="Proteomes" id="UP000039046"/>
    </source>
</evidence>
<comment type="similarity">
    <text evidence="2">Belongs to the mitochondrion-specific ribosomal protein mL50 family.</text>
</comment>
<organism evidence="7 8">
    <name type="scientific">[Torrubiella] hemipterigena</name>
    <dbReference type="NCBI Taxonomy" id="1531966"/>
    <lineage>
        <taxon>Eukaryota</taxon>
        <taxon>Fungi</taxon>
        <taxon>Dikarya</taxon>
        <taxon>Ascomycota</taxon>
        <taxon>Pezizomycotina</taxon>
        <taxon>Sordariomycetes</taxon>
        <taxon>Hypocreomycetidae</taxon>
        <taxon>Hypocreales</taxon>
        <taxon>Clavicipitaceae</taxon>
        <taxon>Clavicipitaceae incertae sedis</taxon>
        <taxon>'Torrubiella' clade</taxon>
    </lineage>
</organism>
<dbReference type="STRING" id="1531966.A0A0A1TRM6"/>
<evidence type="ECO:0000256" key="2">
    <source>
        <dbReference type="ARBA" id="ARBA00008860"/>
    </source>
</evidence>
<evidence type="ECO:0000256" key="1">
    <source>
        <dbReference type="ARBA" id="ARBA00004173"/>
    </source>
</evidence>
<name>A0A0A1TRM6_9HYPO</name>
<reference evidence="7 8" key="1">
    <citation type="journal article" date="2015" name="Genome Announc.">
        <title>Draft Genome Sequence and Gene Annotation of the Entomopathogenic Fungus Verticillium hemipterigenum.</title>
        <authorList>
            <person name="Horn F."/>
            <person name="Habel A."/>
            <person name="Scharf D.H."/>
            <person name="Dworschak J."/>
            <person name="Brakhage A.A."/>
            <person name="Guthke R."/>
            <person name="Hertweck C."/>
            <person name="Linde J."/>
        </authorList>
    </citation>
    <scope>NUCLEOTIDE SEQUENCE [LARGE SCALE GENOMIC DNA]</scope>
</reference>
<protein>
    <recommendedName>
        <fullName evidence="6">Large ribosomal subunit protein mL50</fullName>
    </recommendedName>
</protein>
<dbReference type="Proteomes" id="UP000039046">
    <property type="component" value="Unassembled WGS sequence"/>
</dbReference>
<dbReference type="OrthoDB" id="6220758at2759"/>
<dbReference type="Pfam" id="PF10501">
    <property type="entry name" value="Ribosomal_L50"/>
    <property type="match status" value="1"/>
</dbReference>
<dbReference type="GO" id="GO:0005739">
    <property type="term" value="C:mitochondrion"/>
    <property type="evidence" value="ECO:0007669"/>
    <property type="project" value="UniProtKB-SubCell"/>
</dbReference>
<dbReference type="AlphaFoldDB" id="A0A0A1TRM6"/>
<dbReference type="EMBL" id="CDHN01000006">
    <property type="protein sequence ID" value="CEJ93967.1"/>
    <property type="molecule type" value="Genomic_DNA"/>
</dbReference>
<keyword evidence="8" id="KW-1185">Reference proteome</keyword>
<dbReference type="GO" id="GO:0005840">
    <property type="term" value="C:ribosome"/>
    <property type="evidence" value="ECO:0007669"/>
    <property type="project" value="UniProtKB-KW"/>
</dbReference>
<evidence type="ECO:0000256" key="4">
    <source>
        <dbReference type="ARBA" id="ARBA00023128"/>
    </source>
</evidence>
<accession>A0A0A1TRM6</accession>
<proteinExistence type="inferred from homology"/>
<dbReference type="GO" id="GO:1990904">
    <property type="term" value="C:ribonucleoprotein complex"/>
    <property type="evidence" value="ECO:0007669"/>
    <property type="project" value="UniProtKB-KW"/>
</dbReference>
<dbReference type="InterPro" id="IPR018305">
    <property type="entry name" value="Ribosomal_m50"/>
</dbReference>
<evidence type="ECO:0000256" key="6">
    <source>
        <dbReference type="ARBA" id="ARBA00035183"/>
    </source>
</evidence>
<keyword evidence="3" id="KW-0689">Ribosomal protein</keyword>
<gene>
    <name evidence="7" type="ORF">VHEMI09524</name>
</gene>
<keyword evidence="5" id="KW-0687">Ribonucleoprotein</keyword>
<comment type="subcellular location">
    <subcellularLocation>
        <location evidence="1">Mitochondrion</location>
    </subcellularLocation>
</comment>
<keyword evidence="4" id="KW-0496">Mitochondrion</keyword>
<dbReference type="HOGENOM" id="CLU_034472_2_1_1"/>
<evidence type="ECO:0000313" key="7">
    <source>
        <dbReference type="EMBL" id="CEJ93967.1"/>
    </source>
</evidence>
<sequence>MNPAMPRIHRVQRLSSLHLALSQSAIPSTARPSFAVTRRAISSTCVARSKNTEWLRKKLWKGEAPGAADPYTQRPEPEETSNLPDEALEVNYEELPEALLDSSIALPPQRTEATAERDVAGLEPTYVPATTVDGLEDIPTLKQWWDQPGNWGEESIFRAFASAEKVVEGAPVEVYLRRAFVEVLALQETGALSEWATQKWREGSRADLDSTLAAEITVQDGVASIKGDAAAIADNITSDVEDAVVERVSVEEAEQLVAGWDASWKQTQLNEQTKFAINKRLYQLTGKPIPDAKLGAAKTINDILVLATKAPKPKSLAEELELTGRLDNLANVSLHSRRITTIDKEVAVGRWKVIEEELAKRGLPSTGSGGLGRNKEMDRLLGKI</sequence>
<evidence type="ECO:0000256" key="5">
    <source>
        <dbReference type="ARBA" id="ARBA00023274"/>
    </source>
</evidence>